<reference evidence="8 9" key="1">
    <citation type="submission" date="2023-10" db="EMBL/GenBank/DDBJ databases">
        <title>Holzapfeliella saturejae sp. nov. isolated from Satureja montana flowers.</title>
        <authorList>
            <person name="Alcantara C."/>
            <person name="Zuniga M."/>
            <person name="Landete J.M."/>
            <person name="Monedero V."/>
        </authorList>
    </citation>
    <scope>NUCLEOTIDE SEQUENCE [LARGE SCALE GENOMIC DNA]</scope>
    <source>
        <strain evidence="8 9">He02</strain>
    </source>
</reference>
<dbReference type="CDD" id="cd01992">
    <property type="entry name" value="TilS_N"/>
    <property type="match status" value="1"/>
</dbReference>
<dbReference type="InterPro" id="IPR014729">
    <property type="entry name" value="Rossmann-like_a/b/a_fold"/>
</dbReference>
<comment type="caution">
    <text evidence="6">Lacks conserved residue(s) required for the propagation of feature annotation.</text>
</comment>
<dbReference type="PANTHER" id="PTHR43033:SF1">
    <property type="entry name" value="TRNA(ILE)-LYSIDINE SYNTHASE-RELATED"/>
    <property type="match status" value="1"/>
</dbReference>
<dbReference type="GO" id="GO:0032267">
    <property type="term" value="F:tRNA(Ile)-lysidine synthase activity"/>
    <property type="evidence" value="ECO:0007669"/>
    <property type="project" value="UniProtKB-EC"/>
</dbReference>
<comment type="subcellular location">
    <subcellularLocation>
        <location evidence="6">Cytoplasm</location>
    </subcellularLocation>
</comment>
<evidence type="ECO:0000256" key="2">
    <source>
        <dbReference type="ARBA" id="ARBA00022694"/>
    </source>
</evidence>
<dbReference type="InterPro" id="IPR011063">
    <property type="entry name" value="TilS/TtcA_N"/>
</dbReference>
<evidence type="ECO:0000256" key="6">
    <source>
        <dbReference type="HAMAP-Rule" id="MF_01161"/>
    </source>
</evidence>
<keyword evidence="6" id="KW-0963">Cytoplasm</keyword>
<keyword evidence="2 6" id="KW-0819">tRNA processing</keyword>
<feature type="domain" description="tRNA(Ile)-lysidine/2-thiocytidine synthase N-terminal" evidence="7">
    <location>
        <begin position="22"/>
        <end position="202"/>
    </location>
</feature>
<keyword evidence="3" id="KW-0547">Nucleotide-binding</keyword>
<protein>
    <recommendedName>
        <fullName evidence="6">tRNA(Ile)-lysidine synthase</fullName>
        <ecNumber evidence="6">6.3.4.19</ecNumber>
    </recommendedName>
    <alternativeName>
        <fullName evidence="6">tRNA(Ile)-2-lysyl-cytidine synthase</fullName>
    </alternativeName>
    <alternativeName>
        <fullName evidence="6">tRNA(Ile)-lysidine synthetase</fullName>
    </alternativeName>
</protein>
<sequence length="439" mass="50544">MSIKQRFSQKLNDLQIDTTSAKIVVAVSAGPDSMALLDLLYHSLANPQSQLIVAHVNHQLRPGSDEELQVVQHYATDKGLVVENYDWPVAEHPKTGVEASARIMRYQFMHRLQKKWQASYVMTAHHGDDVAETILLKLIRSGDAQEMASLSEKREFYEGELIRPLLNFSKQQLLTYLVNQQIDYVTDETNATDFTMRNRIRHHVIPKMSDETNHLIENSQRYQQSVTKLTQAQTQLFQLVTTLTQVTAKLYRGKIKDFTKIPKTNWSDYVSYLTMQAFSDKVFLSEQQVKQLKHILTETGRLTLTRDVELLVKENQFFLAHKQPQIESQMIQLNQPVHILGQVYLLSETKKVTGFKFVATFDVPLNEPLYLGLTPNQPVLLSDSRHQKVKKVFAKAGVPTVLKGYYLSIYGSDIYWIQNIYHYNSLAQQSRKLNLFVAK</sequence>
<evidence type="ECO:0000256" key="4">
    <source>
        <dbReference type="ARBA" id="ARBA00022840"/>
    </source>
</evidence>
<evidence type="ECO:0000313" key="8">
    <source>
        <dbReference type="EMBL" id="MEJ6348076.1"/>
    </source>
</evidence>
<evidence type="ECO:0000259" key="7">
    <source>
        <dbReference type="Pfam" id="PF01171"/>
    </source>
</evidence>
<dbReference type="EMBL" id="JAWMWG010000001">
    <property type="protein sequence ID" value="MEJ6348076.1"/>
    <property type="molecule type" value="Genomic_DNA"/>
</dbReference>
<comment type="function">
    <text evidence="6">Ligates lysine onto the cytidine present at position 34 of the AUA codon-specific tRNA(Ile) that contains the anticodon CAU, in an ATP-dependent manner. Cytidine is converted to lysidine, thus changing the amino acid specificity of the tRNA from methionine to isoleucine.</text>
</comment>
<gene>
    <name evidence="6 8" type="primary">tilS</name>
    <name evidence="8" type="ORF">R4Y45_02390</name>
</gene>
<dbReference type="SUPFAM" id="SSF52402">
    <property type="entry name" value="Adenine nucleotide alpha hydrolases-like"/>
    <property type="match status" value="1"/>
</dbReference>
<evidence type="ECO:0000256" key="1">
    <source>
        <dbReference type="ARBA" id="ARBA00022598"/>
    </source>
</evidence>
<dbReference type="NCBIfam" id="TIGR02432">
    <property type="entry name" value="lysidine_TilS_N"/>
    <property type="match status" value="1"/>
</dbReference>
<dbReference type="Gene3D" id="3.40.50.620">
    <property type="entry name" value="HUPs"/>
    <property type="match status" value="1"/>
</dbReference>
<comment type="caution">
    <text evidence="8">The sequence shown here is derived from an EMBL/GenBank/DDBJ whole genome shotgun (WGS) entry which is preliminary data.</text>
</comment>
<dbReference type="InterPro" id="IPR012094">
    <property type="entry name" value="tRNA_Ile_lys_synt"/>
</dbReference>
<evidence type="ECO:0000313" key="9">
    <source>
        <dbReference type="Proteomes" id="UP001377804"/>
    </source>
</evidence>
<comment type="similarity">
    <text evidence="6">Belongs to the tRNA(Ile)-lysidine synthase family.</text>
</comment>
<dbReference type="Proteomes" id="UP001377804">
    <property type="component" value="Unassembled WGS sequence"/>
</dbReference>
<keyword evidence="9" id="KW-1185">Reference proteome</keyword>
<name>A0ABU8SFH0_9LACO</name>
<comment type="catalytic activity">
    <reaction evidence="5 6">
        <text>cytidine(34) in tRNA(Ile2) + L-lysine + ATP = lysidine(34) in tRNA(Ile2) + AMP + diphosphate + H(+)</text>
        <dbReference type="Rhea" id="RHEA:43744"/>
        <dbReference type="Rhea" id="RHEA-COMP:10625"/>
        <dbReference type="Rhea" id="RHEA-COMP:10670"/>
        <dbReference type="ChEBI" id="CHEBI:15378"/>
        <dbReference type="ChEBI" id="CHEBI:30616"/>
        <dbReference type="ChEBI" id="CHEBI:32551"/>
        <dbReference type="ChEBI" id="CHEBI:33019"/>
        <dbReference type="ChEBI" id="CHEBI:82748"/>
        <dbReference type="ChEBI" id="CHEBI:83665"/>
        <dbReference type="ChEBI" id="CHEBI:456215"/>
        <dbReference type="EC" id="6.3.4.19"/>
    </reaction>
</comment>
<dbReference type="Pfam" id="PF01171">
    <property type="entry name" value="ATP_bind_3"/>
    <property type="match status" value="1"/>
</dbReference>
<keyword evidence="1 6" id="KW-0436">Ligase</keyword>
<accession>A0ABU8SFH0</accession>
<evidence type="ECO:0000256" key="3">
    <source>
        <dbReference type="ARBA" id="ARBA00022741"/>
    </source>
</evidence>
<dbReference type="HAMAP" id="MF_01161">
    <property type="entry name" value="tRNA_Ile_lys_synt"/>
    <property type="match status" value="1"/>
</dbReference>
<evidence type="ECO:0000256" key="5">
    <source>
        <dbReference type="ARBA" id="ARBA00048539"/>
    </source>
</evidence>
<keyword evidence="4" id="KW-0067">ATP-binding</keyword>
<dbReference type="RefSeq" id="WP_339968906.1">
    <property type="nucleotide sequence ID" value="NZ_JAWMWG010000001.1"/>
</dbReference>
<dbReference type="EC" id="6.3.4.19" evidence="6"/>
<proteinExistence type="inferred from homology"/>
<dbReference type="InterPro" id="IPR012795">
    <property type="entry name" value="tRNA_Ile_lys_synt_N"/>
</dbReference>
<dbReference type="PANTHER" id="PTHR43033">
    <property type="entry name" value="TRNA(ILE)-LYSIDINE SYNTHASE-RELATED"/>
    <property type="match status" value="1"/>
</dbReference>
<organism evidence="8 9">
    <name type="scientific">Holzapfeliella saturejae</name>
    <dbReference type="NCBI Taxonomy" id="3082953"/>
    <lineage>
        <taxon>Bacteria</taxon>
        <taxon>Bacillati</taxon>
        <taxon>Bacillota</taxon>
        <taxon>Bacilli</taxon>
        <taxon>Lactobacillales</taxon>
        <taxon>Lactobacillaceae</taxon>
        <taxon>Holzapfeliella</taxon>
    </lineage>
</organism>